<feature type="transmembrane region" description="Helical" evidence="6">
    <location>
        <begin position="31"/>
        <end position="51"/>
    </location>
</feature>
<dbReference type="Proteomes" id="UP001314903">
    <property type="component" value="Unassembled WGS sequence"/>
</dbReference>
<gene>
    <name evidence="7" type="ORF">J2Z35_001274</name>
</gene>
<sequence length="361" mass="39449">MKNRQDMLYRVFFIGLLFLSLFYLQKTMDSYAVRIINLCGIYIILALGLNLINGFTGLFSLGHAGFMAIGAYTSAILTMPENVKVVNFFMKPMNGFLVEANAPFVVALVIAMIVSGLIALLIGIPALRLRDDYLAIATLGFSEIIRVVFTNTYSVTNGALGLKMIPIFTNIWWSWGSAVIVIIFMFSFSQSSFGRAVKAIREDEVAAEAMGVDLFKTKLLTFVIGSAFAGLGGALLGNLIGTIDPALFRFTLTFNILLIVVIGGMGSISGSVISAVIVTVMMEALRFLDESVKIGGYIIEGIPGLRMVVFSLILMIVVIFYSEGLMGKKELSIDSLKEFGKSVKARKIHHRAQQKDVKKNA</sequence>
<proteinExistence type="predicted"/>
<dbReference type="CDD" id="cd06581">
    <property type="entry name" value="TM_PBP1_LivM_like"/>
    <property type="match status" value="1"/>
</dbReference>
<evidence type="ECO:0000256" key="5">
    <source>
        <dbReference type="ARBA" id="ARBA00023136"/>
    </source>
</evidence>
<keyword evidence="2" id="KW-1003">Cell membrane</keyword>
<dbReference type="EMBL" id="JAGGLI010000011">
    <property type="protein sequence ID" value="MBP2027480.1"/>
    <property type="molecule type" value="Genomic_DNA"/>
</dbReference>
<accession>A0ABS4KJG6</accession>
<feature type="transmembrane region" description="Helical" evidence="6">
    <location>
        <begin position="219"/>
        <end position="240"/>
    </location>
</feature>
<evidence type="ECO:0000256" key="1">
    <source>
        <dbReference type="ARBA" id="ARBA00004651"/>
    </source>
</evidence>
<feature type="transmembrane region" description="Helical" evidence="6">
    <location>
        <begin position="58"/>
        <end position="80"/>
    </location>
</feature>
<dbReference type="PANTHER" id="PTHR30482">
    <property type="entry name" value="HIGH-AFFINITY BRANCHED-CHAIN AMINO ACID TRANSPORT SYSTEM PERMEASE"/>
    <property type="match status" value="1"/>
</dbReference>
<name>A0ABS4KJG6_9FIRM</name>
<feature type="transmembrane region" description="Helical" evidence="6">
    <location>
        <begin position="133"/>
        <end position="151"/>
    </location>
</feature>
<feature type="transmembrane region" description="Helical" evidence="6">
    <location>
        <begin position="100"/>
        <end position="121"/>
    </location>
</feature>
<comment type="caution">
    <text evidence="7">The sequence shown here is derived from an EMBL/GenBank/DDBJ whole genome shotgun (WGS) entry which is preliminary data.</text>
</comment>
<dbReference type="InterPro" id="IPR001851">
    <property type="entry name" value="ABC_transp_permease"/>
</dbReference>
<keyword evidence="3 6" id="KW-0812">Transmembrane</keyword>
<evidence type="ECO:0000313" key="8">
    <source>
        <dbReference type="Proteomes" id="UP001314903"/>
    </source>
</evidence>
<evidence type="ECO:0000256" key="4">
    <source>
        <dbReference type="ARBA" id="ARBA00022989"/>
    </source>
</evidence>
<keyword evidence="4 6" id="KW-1133">Transmembrane helix</keyword>
<comment type="subcellular location">
    <subcellularLocation>
        <location evidence="1">Cell membrane</location>
        <topology evidence="1">Multi-pass membrane protein</topology>
    </subcellularLocation>
</comment>
<feature type="transmembrane region" description="Helical" evidence="6">
    <location>
        <begin position="297"/>
        <end position="321"/>
    </location>
</feature>
<feature type="transmembrane region" description="Helical" evidence="6">
    <location>
        <begin position="171"/>
        <end position="188"/>
    </location>
</feature>
<dbReference type="RefSeq" id="WP_209660539.1">
    <property type="nucleotide sequence ID" value="NZ_JAGGLI010000011.1"/>
</dbReference>
<evidence type="ECO:0000256" key="3">
    <source>
        <dbReference type="ARBA" id="ARBA00022692"/>
    </source>
</evidence>
<keyword evidence="5 6" id="KW-0472">Membrane</keyword>
<keyword evidence="8" id="KW-1185">Reference proteome</keyword>
<protein>
    <submittedName>
        <fullName evidence="7">Branched-chain amino acid transport system permease protein</fullName>
    </submittedName>
</protein>
<evidence type="ECO:0000256" key="6">
    <source>
        <dbReference type="SAM" id="Phobius"/>
    </source>
</evidence>
<dbReference type="PANTHER" id="PTHR30482:SF10">
    <property type="entry name" value="HIGH-AFFINITY BRANCHED-CHAIN AMINO ACID TRANSPORT PROTEIN BRAE"/>
    <property type="match status" value="1"/>
</dbReference>
<dbReference type="InterPro" id="IPR043428">
    <property type="entry name" value="LivM-like"/>
</dbReference>
<evidence type="ECO:0000256" key="2">
    <source>
        <dbReference type="ARBA" id="ARBA00022475"/>
    </source>
</evidence>
<organism evidence="7 8">
    <name type="scientific">Acetoanaerobium pronyense</name>
    <dbReference type="NCBI Taxonomy" id="1482736"/>
    <lineage>
        <taxon>Bacteria</taxon>
        <taxon>Bacillati</taxon>
        <taxon>Bacillota</taxon>
        <taxon>Clostridia</taxon>
        <taxon>Peptostreptococcales</taxon>
        <taxon>Filifactoraceae</taxon>
        <taxon>Acetoanaerobium</taxon>
    </lineage>
</organism>
<feature type="transmembrane region" description="Helical" evidence="6">
    <location>
        <begin position="252"/>
        <end position="285"/>
    </location>
</feature>
<reference evidence="7 8" key="1">
    <citation type="submission" date="2021-03" db="EMBL/GenBank/DDBJ databases">
        <title>Genomic Encyclopedia of Type Strains, Phase IV (KMG-IV): sequencing the most valuable type-strain genomes for metagenomic binning, comparative biology and taxonomic classification.</title>
        <authorList>
            <person name="Goeker M."/>
        </authorList>
    </citation>
    <scope>NUCLEOTIDE SEQUENCE [LARGE SCALE GENOMIC DNA]</scope>
    <source>
        <strain evidence="7 8">DSM 27512</strain>
    </source>
</reference>
<feature type="transmembrane region" description="Helical" evidence="6">
    <location>
        <begin position="7"/>
        <end position="25"/>
    </location>
</feature>
<evidence type="ECO:0000313" key="7">
    <source>
        <dbReference type="EMBL" id="MBP2027480.1"/>
    </source>
</evidence>
<dbReference type="Pfam" id="PF02653">
    <property type="entry name" value="BPD_transp_2"/>
    <property type="match status" value="1"/>
</dbReference>